<accession>I2F8R2</accession>
<feature type="binding site" evidence="4">
    <location>
        <position position="279"/>
    </location>
    <ligand>
        <name>Zn(2+)</name>
        <dbReference type="ChEBI" id="CHEBI:29105"/>
        <label>1</label>
        <note>catalytic</note>
    </ligand>
</feature>
<comment type="similarity">
    <text evidence="1">Belongs to the peptidase M38 family.</text>
</comment>
<evidence type="ECO:0000313" key="7">
    <source>
        <dbReference type="Proteomes" id="UP000002881"/>
    </source>
</evidence>
<dbReference type="RefSeq" id="WP_014732008.1">
    <property type="nucleotide sequence ID" value="NC_017934.1"/>
</dbReference>
<dbReference type="PANTHER" id="PTHR11647">
    <property type="entry name" value="HYDRANTOINASE/DIHYDROPYRIMIDINASE FAMILY MEMBER"/>
    <property type="match status" value="1"/>
</dbReference>
<dbReference type="NCBIfam" id="TIGR01975">
    <property type="entry name" value="isoAsp_dipep"/>
    <property type="match status" value="1"/>
</dbReference>
<dbReference type="HOGENOM" id="CLU_058216_0_0_0"/>
<dbReference type="Proteomes" id="UP000002881">
    <property type="component" value="Chromosome"/>
</dbReference>
<comment type="function">
    <text evidence="1">Catalyzes the hydrolytic cleavage of a subset of L-isoaspartyl (L-beta-aspartyl) dipeptides. Used to degrade proteins damaged by L-isoaspartyl residues formation.</text>
</comment>
<evidence type="ECO:0000313" key="6">
    <source>
        <dbReference type="EMBL" id="AFK08315.1"/>
    </source>
</evidence>
<keyword evidence="1 4" id="KW-0862">Zinc</keyword>
<evidence type="ECO:0000256" key="4">
    <source>
        <dbReference type="PIRSR" id="PIRSR001238-3"/>
    </source>
</evidence>
<feature type="binding site" evidence="3">
    <location>
        <begin position="70"/>
        <end position="72"/>
    </location>
    <ligand>
        <name>substrate</name>
    </ligand>
</feature>
<proteinExistence type="inferred from homology"/>
<dbReference type="GO" id="GO:0008798">
    <property type="term" value="F:beta-aspartyl-peptidase activity"/>
    <property type="evidence" value="ECO:0007669"/>
    <property type="project" value="InterPro"/>
</dbReference>
<dbReference type="Pfam" id="PF01979">
    <property type="entry name" value="Amidohydro_1"/>
    <property type="match status" value="1"/>
</dbReference>
<comment type="PTM">
    <text evidence="1">Carboxylation allows a single lysine to coordinate two zinc ions.</text>
</comment>
<keyword evidence="1" id="KW-0645">Protease</keyword>
<dbReference type="GO" id="GO:0008237">
    <property type="term" value="F:metallopeptidase activity"/>
    <property type="evidence" value="ECO:0007669"/>
    <property type="project" value="UniProtKB-KW"/>
</dbReference>
<keyword evidence="1 6" id="KW-0378">Hydrolase</keyword>
<dbReference type="Gene3D" id="2.30.40.10">
    <property type="entry name" value="Urease, subunit C, domain 1"/>
    <property type="match status" value="1"/>
</dbReference>
<feature type="binding site" evidence="3">
    <location>
        <position position="101"/>
    </location>
    <ligand>
        <name>substrate</name>
    </ligand>
</feature>
<dbReference type="STRING" id="660470.Theba_2717"/>
<feature type="binding site" evidence="3">
    <location>
        <position position="283"/>
    </location>
    <ligand>
        <name>substrate</name>
    </ligand>
</feature>
<dbReference type="Gene3D" id="3.20.20.140">
    <property type="entry name" value="Metal-dependent hydrolases"/>
    <property type="match status" value="1"/>
</dbReference>
<name>I2F8R2_9BACT</name>
<feature type="binding site" evidence="4">
    <location>
        <position position="226"/>
    </location>
    <ligand>
        <name>Zn(2+)</name>
        <dbReference type="ChEBI" id="CHEBI:29105"/>
        <label>2</label>
        <note>catalytic</note>
    </ligand>
</feature>
<dbReference type="InterPro" id="IPR010229">
    <property type="entry name" value="Pept_M38_dipep"/>
</dbReference>
<feature type="binding site" evidence="4">
    <location>
        <position position="63"/>
    </location>
    <ligand>
        <name>Zn(2+)</name>
        <dbReference type="ChEBI" id="CHEBI:29105"/>
        <label>1</label>
        <note>catalytic</note>
    </ligand>
</feature>
<dbReference type="PIRSF" id="PIRSF001238">
    <property type="entry name" value="IadA"/>
    <property type="match status" value="1"/>
</dbReference>
<dbReference type="GO" id="GO:0006508">
    <property type="term" value="P:proteolysis"/>
    <property type="evidence" value="ECO:0007669"/>
    <property type="project" value="UniProtKB-KW"/>
</dbReference>
<feature type="binding site" evidence="4">
    <location>
        <position position="197"/>
    </location>
    <ligand>
        <name>Zn(2+)</name>
        <dbReference type="ChEBI" id="CHEBI:29105"/>
        <label>2</label>
        <note>catalytic</note>
    </ligand>
</feature>
<feature type="binding site" evidence="4">
    <location>
        <position position="65"/>
    </location>
    <ligand>
        <name>Zn(2+)</name>
        <dbReference type="ChEBI" id="CHEBI:29105"/>
        <label>1</label>
        <note>catalytic</note>
    </ligand>
</feature>
<evidence type="ECO:0000256" key="2">
    <source>
        <dbReference type="PIRSR" id="PIRSR001238-1"/>
    </source>
</evidence>
<reference evidence="6 7" key="1">
    <citation type="journal article" date="2012" name="Genome Biol. Evol.">
        <title>Genome Sequence of the Mesophilic Thermotogales Bacterium Mesotoga prima MesG1.Ag.4.2 Reveals the Largest Thermotogales Genome To Date.</title>
        <authorList>
            <person name="Zhaxybayeva O."/>
            <person name="Swithers K.S."/>
            <person name="Foght J."/>
            <person name="Green A.G."/>
            <person name="Bruce D."/>
            <person name="Detter C."/>
            <person name="Han S."/>
            <person name="Teshima H."/>
            <person name="Han J."/>
            <person name="Woyke T."/>
            <person name="Pitluck S."/>
            <person name="Nolan M."/>
            <person name="Ivanova N."/>
            <person name="Pati A."/>
            <person name="Land M.L."/>
            <person name="Dlutek M."/>
            <person name="Doolittle W.F."/>
            <person name="Noll K.M."/>
            <person name="Nesbo C.L."/>
        </authorList>
    </citation>
    <scope>NUCLEOTIDE SEQUENCE [LARGE SCALE GENOMIC DNA]</scope>
    <source>
        <strain evidence="7">mesG1.Ag.4.2</strain>
    </source>
</reference>
<feature type="binding site" evidence="3">
    <location>
        <position position="165"/>
    </location>
    <ligand>
        <name>substrate</name>
    </ligand>
</feature>
<gene>
    <name evidence="6" type="ORF">Theba_2717</name>
</gene>
<dbReference type="SUPFAM" id="SSF51556">
    <property type="entry name" value="Metallo-dependent hydrolases"/>
    <property type="match status" value="1"/>
</dbReference>
<feature type="binding site" evidence="3">
    <location>
        <position position="132"/>
    </location>
    <ligand>
        <name>substrate</name>
    </ligand>
</feature>
<organism evidence="6 7">
    <name type="scientific">Mesotoga prima MesG1.Ag.4.2</name>
    <dbReference type="NCBI Taxonomy" id="660470"/>
    <lineage>
        <taxon>Bacteria</taxon>
        <taxon>Thermotogati</taxon>
        <taxon>Thermotogota</taxon>
        <taxon>Thermotogae</taxon>
        <taxon>Kosmotogales</taxon>
        <taxon>Kosmotogaceae</taxon>
        <taxon>Mesotoga</taxon>
    </lineage>
</organism>
<keyword evidence="1" id="KW-0482">Metalloprotease</keyword>
<dbReference type="AlphaFoldDB" id="I2F8R2"/>
<keyword evidence="1 4" id="KW-0479">Metal-binding</keyword>
<dbReference type="InterPro" id="IPR006680">
    <property type="entry name" value="Amidohydro-rel"/>
</dbReference>
<comment type="cofactor">
    <cofactor evidence="1 4">
        <name>Zn(2+)</name>
        <dbReference type="ChEBI" id="CHEBI:29105"/>
    </cofactor>
    <text evidence="1 4">Binds 2 Zn(2+) ions per subunit.</text>
</comment>
<protein>
    <recommendedName>
        <fullName evidence="1">Isoaspartyl dipeptidase</fullName>
        <ecNumber evidence="1">3.4.19.-</ecNumber>
    </recommendedName>
</protein>
<keyword evidence="7" id="KW-1185">Reference proteome</keyword>
<dbReference type="GO" id="GO:0016810">
    <property type="term" value="F:hydrolase activity, acting on carbon-nitrogen (but not peptide) bonds"/>
    <property type="evidence" value="ECO:0007669"/>
    <property type="project" value="InterPro"/>
</dbReference>
<dbReference type="KEGG" id="mpg:Theba_2717"/>
<feature type="binding site" evidence="3">
    <location>
        <position position="229"/>
    </location>
    <ligand>
        <name>substrate</name>
    </ligand>
</feature>
<feature type="domain" description="Amidohydrolase-related" evidence="5">
    <location>
        <begin position="55"/>
        <end position="370"/>
    </location>
</feature>
<evidence type="ECO:0000259" key="5">
    <source>
        <dbReference type="Pfam" id="PF01979"/>
    </source>
</evidence>
<dbReference type="GO" id="GO:0046872">
    <property type="term" value="F:metal ion binding"/>
    <property type="evidence" value="ECO:0007669"/>
    <property type="project" value="UniProtKB-KW"/>
</dbReference>
<dbReference type="GeneID" id="87108414"/>
<dbReference type="InterPro" id="IPR011059">
    <property type="entry name" value="Metal-dep_hydrolase_composite"/>
</dbReference>
<sequence>MITLFKNVEVFTPKPLGKKDILVSGERILEIDERIDESAIVSLNGRVLDLSDAYAVPGFVDGHVHLIGGGGEGGFSTRTPEGSSKQFLEVGTTTVIGLLGTDGITRDHISLLAKARDVQNDGLNAFMLTGSYRYPLKTITGDIMRDIVLIPEIIGVGEVAISDHRSSNLSAKELQRFAMDARVAGMLSGKAGVVVLHLGDGQEKLKPLYEATSDGTLSPTQLIPTHICRTEELLSQGIDWVSSKGGYIDITANEDNTHLVLSDIYRRKIRFDRICVSSDGLGSLPKFDSEKNLVGIKPAPVDTLMKSFIKLISEEGLPIDEALRPFTINPARFFHLAENGIGTLKKGGIASIVFLHRDLSIDHVVSNGRLLV</sequence>
<dbReference type="SUPFAM" id="SSF51338">
    <property type="entry name" value="Composite domain of metallo-dependent hydrolases"/>
    <property type="match status" value="1"/>
</dbReference>
<dbReference type="InterPro" id="IPR032466">
    <property type="entry name" value="Metal_Hydrolase"/>
</dbReference>
<dbReference type="eggNOG" id="COG0044">
    <property type="taxonomic scope" value="Bacteria"/>
</dbReference>
<comment type="subcellular location">
    <subcellularLocation>
        <location evidence="1">Cytoplasm</location>
    </subcellularLocation>
</comment>
<evidence type="ECO:0000256" key="1">
    <source>
        <dbReference type="PIRNR" id="PIRNR001238"/>
    </source>
</evidence>
<dbReference type="PANTHER" id="PTHR11647:SF1">
    <property type="entry name" value="COLLAPSIN RESPONSE MEDIATOR PROTEIN"/>
    <property type="match status" value="1"/>
</dbReference>
<dbReference type="EMBL" id="CP003532">
    <property type="protein sequence ID" value="AFK08315.1"/>
    <property type="molecule type" value="Genomic_DNA"/>
</dbReference>
<feature type="active site" description="Proton acceptor" evidence="2">
    <location>
        <position position="279"/>
    </location>
</feature>
<dbReference type="InterPro" id="IPR050378">
    <property type="entry name" value="Metallo-dep_Hydrolases_sf"/>
</dbReference>
<evidence type="ECO:0000256" key="3">
    <source>
        <dbReference type="PIRSR" id="PIRSR001238-2"/>
    </source>
</evidence>
<dbReference type="EC" id="3.4.19.-" evidence="1"/>
<dbReference type="GO" id="GO:0005737">
    <property type="term" value="C:cytoplasm"/>
    <property type="evidence" value="ECO:0007669"/>
    <property type="project" value="UniProtKB-SubCell"/>
</dbReference>